<dbReference type="PANTHER" id="PTHR44942">
    <property type="entry name" value="METHYLTRANSF_11 DOMAIN-CONTAINING PROTEIN"/>
    <property type="match status" value="1"/>
</dbReference>
<evidence type="ECO:0000256" key="2">
    <source>
        <dbReference type="ARBA" id="ARBA00022679"/>
    </source>
</evidence>
<name>A0ABV6TCI8_9ACTN</name>
<dbReference type="Gene3D" id="3.40.50.150">
    <property type="entry name" value="Vaccinia Virus protein VP39"/>
    <property type="match status" value="1"/>
</dbReference>
<dbReference type="EC" id="2.1.-.-" evidence="5"/>
<dbReference type="InterPro" id="IPR051052">
    <property type="entry name" value="Diverse_substrate_MTase"/>
</dbReference>
<feature type="region of interest" description="Disordered" evidence="3">
    <location>
        <begin position="211"/>
        <end position="267"/>
    </location>
</feature>
<dbReference type="InterPro" id="IPR029063">
    <property type="entry name" value="SAM-dependent_MTases_sf"/>
</dbReference>
<gene>
    <name evidence="5" type="ORF">ACFH04_07125</name>
</gene>
<feature type="region of interest" description="Disordered" evidence="3">
    <location>
        <begin position="1"/>
        <end position="20"/>
    </location>
</feature>
<sequence>MHFEPSPATTGDDRLDPPAPGLTAAQWDTWYLTGAVRQVAQVEAEQFSRYTGPRPGQTAVDIGCGVGTWTRQLARWGLSVTGYDYSSEAIKRARRLAGPNETYQPWDVDAAPVPPDHALGSVDIVTCRLSLPYLDWPRLRTTVTPWLSNGGVFHALIPVEEGSAPTHRDPFRRGMTEEQIQHLDDGWAFARRYRTRSRHLTGLILRGWHGQTTGGGGDVGHAPPPPEAGPLSDDGARAPTKARPPPGHQEPERARSPAIGPNKPLPP</sequence>
<evidence type="ECO:0000256" key="1">
    <source>
        <dbReference type="ARBA" id="ARBA00022603"/>
    </source>
</evidence>
<evidence type="ECO:0000313" key="6">
    <source>
        <dbReference type="Proteomes" id="UP001589887"/>
    </source>
</evidence>
<keyword evidence="2 5" id="KW-0808">Transferase</keyword>
<dbReference type="Proteomes" id="UP001589887">
    <property type="component" value="Unassembled WGS sequence"/>
</dbReference>
<dbReference type="GO" id="GO:0008168">
    <property type="term" value="F:methyltransferase activity"/>
    <property type="evidence" value="ECO:0007669"/>
    <property type="project" value="UniProtKB-KW"/>
</dbReference>
<protein>
    <submittedName>
        <fullName evidence="5">Class I SAM-dependent methyltransferase</fullName>
        <ecNumber evidence="5">2.1.-.-</ecNumber>
    </submittedName>
</protein>
<accession>A0ABV6TCI8</accession>
<dbReference type="CDD" id="cd02440">
    <property type="entry name" value="AdoMet_MTases"/>
    <property type="match status" value="1"/>
</dbReference>
<proteinExistence type="predicted"/>
<reference evidence="5 6" key="1">
    <citation type="submission" date="2024-09" db="EMBL/GenBank/DDBJ databases">
        <authorList>
            <person name="Sun Q."/>
            <person name="Mori K."/>
        </authorList>
    </citation>
    <scope>NUCLEOTIDE SEQUENCE [LARGE SCALE GENOMIC DNA]</scope>
    <source>
        <strain evidence="5 6">JCM 4557</strain>
    </source>
</reference>
<dbReference type="Pfam" id="PF13649">
    <property type="entry name" value="Methyltransf_25"/>
    <property type="match status" value="1"/>
</dbReference>
<dbReference type="PANTHER" id="PTHR44942:SF4">
    <property type="entry name" value="METHYLTRANSFERASE TYPE 11 DOMAIN-CONTAINING PROTEIN"/>
    <property type="match status" value="1"/>
</dbReference>
<dbReference type="EMBL" id="JBHMQV010000007">
    <property type="protein sequence ID" value="MFC0843506.1"/>
    <property type="molecule type" value="Genomic_DNA"/>
</dbReference>
<evidence type="ECO:0000313" key="5">
    <source>
        <dbReference type="EMBL" id="MFC0843506.1"/>
    </source>
</evidence>
<dbReference type="GO" id="GO:0032259">
    <property type="term" value="P:methylation"/>
    <property type="evidence" value="ECO:0007669"/>
    <property type="project" value="UniProtKB-KW"/>
</dbReference>
<dbReference type="SUPFAM" id="SSF53335">
    <property type="entry name" value="S-adenosyl-L-methionine-dependent methyltransferases"/>
    <property type="match status" value="1"/>
</dbReference>
<comment type="caution">
    <text evidence="5">The sequence shown here is derived from an EMBL/GenBank/DDBJ whole genome shotgun (WGS) entry which is preliminary data.</text>
</comment>
<evidence type="ECO:0000259" key="4">
    <source>
        <dbReference type="Pfam" id="PF13649"/>
    </source>
</evidence>
<feature type="domain" description="Methyltransferase" evidence="4">
    <location>
        <begin position="60"/>
        <end position="143"/>
    </location>
</feature>
<evidence type="ECO:0000256" key="3">
    <source>
        <dbReference type="SAM" id="MobiDB-lite"/>
    </source>
</evidence>
<keyword evidence="1 5" id="KW-0489">Methyltransferase</keyword>
<dbReference type="RefSeq" id="WP_190093062.1">
    <property type="nucleotide sequence ID" value="NZ_JBHMQV010000007.1"/>
</dbReference>
<keyword evidence="6" id="KW-1185">Reference proteome</keyword>
<organism evidence="5 6">
    <name type="scientific">Streptomyces noboritoensis</name>
    <dbReference type="NCBI Taxonomy" id="67337"/>
    <lineage>
        <taxon>Bacteria</taxon>
        <taxon>Bacillati</taxon>
        <taxon>Actinomycetota</taxon>
        <taxon>Actinomycetes</taxon>
        <taxon>Kitasatosporales</taxon>
        <taxon>Streptomycetaceae</taxon>
        <taxon>Streptomyces</taxon>
    </lineage>
</organism>
<dbReference type="InterPro" id="IPR041698">
    <property type="entry name" value="Methyltransf_25"/>
</dbReference>